<proteinExistence type="predicted"/>
<dbReference type="EMBL" id="JAULSV010000005">
    <property type="protein sequence ID" value="KAK0643983.1"/>
    <property type="molecule type" value="Genomic_DNA"/>
</dbReference>
<comment type="caution">
    <text evidence="2">The sequence shown here is derived from an EMBL/GenBank/DDBJ whole genome shotgun (WGS) entry which is preliminary data.</text>
</comment>
<dbReference type="PANTHER" id="PTHR42678:SF34">
    <property type="entry name" value="OS04G0183300 PROTEIN"/>
    <property type="match status" value="1"/>
</dbReference>
<feature type="domain" description="Amidase" evidence="1">
    <location>
        <begin position="35"/>
        <end position="306"/>
    </location>
</feature>
<evidence type="ECO:0000313" key="2">
    <source>
        <dbReference type="EMBL" id="KAK0643983.1"/>
    </source>
</evidence>
<evidence type="ECO:0000313" key="3">
    <source>
        <dbReference type="Proteomes" id="UP001174936"/>
    </source>
</evidence>
<dbReference type="Pfam" id="PF01425">
    <property type="entry name" value="Amidase"/>
    <property type="match status" value="1"/>
</dbReference>
<evidence type="ECO:0000259" key="1">
    <source>
        <dbReference type="Pfam" id="PF01425"/>
    </source>
</evidence>
<dbReference type="InterPro" id="IPR036928">
    <property type="entry name" value="AS_sf"/>
</dbReference>
<dbReference type="InterPro" id="IPR023631">
    <property type="entry name" value="Amidase_dom"/>
</dbReference>
<name>A0AA39Y141_9PEZI</name>
<dbReference type="PANTHER" id="PTHR42678">
    <property type="entry name" value="AMIDASE"/>
    <property type="match status" value="1"/>
</dbReference>
<dbReference type="Proteomes" id="UP001174936">
    <property type="component" value="Unassembled WGS sequence"/>
</dbReference>
<dbReference type="AlphaFoldDB" id="A0AA39Y141"/>
<dbReference type="SUPFAM" id="SSF75304">
    <property type="entry name" value="Amidase signature (AS) enzymes"/>
    <property type="match status" value="1"/>
</dbReference>
<protein>
    <submittedName>
        <fullName evidence="2">Amidase signature domain-containing protein</fullName>
    </submittedName>
</protein>
<dbReference type="Gene3D" id="3.90.1300.10">
    <property type="entry name" value="Amidase signature (AS) domain"/>
    <property type="match status" value="1"/>
</dbReference>
<gene>
    <name evidence="2" type="ORF">B0T16DRAFT_430341</name>
</gene>
<keyword evidence="3" id="KW-1185">Reference proteome</keyword>
<organism evidence="2 3">
    <name type="scientific">Cercophora newfieldiana</name>
    <dbReference type="NCBI Taxonomy" id="92897"/>
    <lineage>
        <taxon>Eukaryota</taxon>
        <taxon>Fungi</taxon>
        <taxon>Dikarya</taxon>
        <taxon>Ascomycota</taxon>
        <taxon>Pezizomycotina</taxon>
        <taxon>Sordariomycetes</taxon>
        <taxon>Sordariomycetidae</taxon>
        <taxon>Sordariales</taxon>
        <taxon>Lasiosphaeriaceae</taxon>
        <taxon>Cercophora</taxon>
    </lineage>
</organism>
<reference evidence="2" key="1">
    <citation type="submission" date="2023-06" db="EMBL/GenBank/DDBJ databases">
        <title>Genome-scale phylogeny and comparative genomics of the fungal order Sordariales.</title>
        <authorList>
            <consortium name="Lawrence Berkeley National Laboratory"/>
            <person name="Hensen N."/>
            <person name="Bonometti L."/>
            <person name="Westerberg I."/>
            <person name="Brannstrom I.O."/>
            <person name="Guillou S."/>
            <person name="Cros-Aarteil S."/>
            <person name="Calhoun S."/>
            <person name="Haridas S."/>
            <person name="Kuo A."/>
            <person name="Mondo S."/>
            <person name="Pangilinan J."/>
            <person name="Riley R."/>
            <person name="Labutti K."/>
            <person name="Andreopoulos B."/>
            <person name="Lipzen A."/>
            <person name="Chen C."/>
            <person name="Yanf M."/>
            <person name="Daum C."/>
            <person name="Ng V."/>
            <person name="Clum A."/>
            <person name="Steindorff A."/>
            <person name="Ohm R."/>
            <person name="Martin F."/>
            <person name="Silar P."/>
            <person name="Natvig D."/>
            <person name="Lalanne C."/>
            <person name="Gautier V."/>
            <person name="Ament-Velasquez S.L."/>
            <person name="Kruys A."/>
            <person name="Hutchinson M.I."/>
            <person name="Powell A.J."/>
            <person name="Barry K."/>
            <person name="Miller A.N."/>
            <person name="Grigoriev I.V."/>
            <person name="Debuchy R."/>
            <person name="Gladieux P."/>
            <person name="Thoren M.H."/>
            <person name="Johannesson H."/>
        </authorList>
    </citation>
    <scope>NUCLEOTIDE SEQUENCE</scope>
    <source>
        <strain evidence="2">SMH2532-1</strain>
    </source>
</reference>
<accession>A0AA39Y141</accession>
<sequence length="494" mass="53072">MGSRNGPVDPPPLLQLTIEKAADGLKSGNFTSLQLTKAYLARIEEASCFKAVLQLNPNALYIAQQLDEERAVSGPRSPLHGIPLLVKDNIAVHDKGLDVLAGSFALLGARPINESSVIEKLREAGVVILGKTNMSEWANFRGLEVSSGWSPRGGQTLGVYYPDSSPSGSSSGSAVAVALGLSVAALGTEPSRGLVANDGTIPISSRQDVVGTLSRTVKDAAFLLNAMAGRSDRDDRTWSIPFYPLPDFTKFCIGTNLTGVSIGVPRNTFSLDPTSPVMTSFELALGTLAAAGAKIVDNANFSAADEFSKLSQQVKGIVRSSEFKKDVVRYLQGLATNPRKITSAEDIIKFTQTYPGEEYPDRDIGKFLWTQEQGIDVDSDKYRDMVEKEKFFGGEGGILGALKKFKVDAFVVPSYAGIGLDLAAKMGFPELAVPLGFYPEETPVEHDSNKPHLVEVAPGIPYSMTFFSKAFSEDVLFRIGHAFEQLAAVRDKAP</sequence>